<sequence>MKKSEMGFALKNIFLLFTTMASIFSSSSSAQSCSNYPFQKTNKVFTSCNDLPVLHSFLHYTYNPSSKTLEIAYRHTNIDSSSKSWVAWAINPTSKGMVGSQALVAFRQSDGKMKAYTSPVTGYDTRLLEDDLSFPVTELSATYSDKEMIIYATLGLQNVSDIMKMNQVWQDGGVLGDVLMGHVTSGDNVKSMRTLNVVSGRSGSATAGGGGSSSIIKKRNIHGVLNAISWGIMMPLGALMARYIRVFQSADPAWFYLHVTCQTSAYIIGVAGWATGIRLGSQSPGIQFTTHRLIGIILFCVATLQVIALLVRPKKDHKFRIYWNIYHHSLGYGIIILGIVNIFKGFDILNPEKKWKRSYLGIIIVVAAIAVVLEAYTWLVVLRRKKVAKTMSNGNNGNHNGYGGVSNGGV</sequence>
<keyword evidence="2" id="KW-1185">Reference proteome</keyword>
<evidence type="ECO:0000313" key="2">
    <source>
        <dbReference type="Proteomes" id="UP001055879"/>
    </source>
</evidence>
<evidence type="ECO:0000313" key="1">
    <source>
        <dbReference type="EMBL" id="KAI3698195.1"/>
    </source>
</evidence>
<organism evidence="1 2">
    <name type="scientific">Arctium lappa</name>
    <name type="common">Greater burdock</name>
    <name type="synonym">Lappa major</name>
    <dbReference type="NCBI Taxonomy" id="4217"/>
    <lineage>
        <taxon>Eukaryota</taxon>
        <taxon>Viridiplantae</taxon>
        <taxon>Streptophyta</taxon>
        <taxon>Embryophyta</taxon>
        <taxon>Tracheophyta</taxon>
        <taxon>Spermatophyta</taxon>
        <taxon>Magnoliopsida</taxon>
        <taxon>eudicotyledons</taxon>
        <taxon>Gunneridae</taxon>
        <taxon>Pentapetalae</taxon>
        <taxon>asterids</taxon>
        <taxon>campanulids</taxon>
        <taxon>Asterales</taxon>
        <taxon>Asteraceae</taxon>
        <taxon>Carduoideae</taxon>
        <taxon>Cardueae</taxon>
        <taxon>Arctiinae</taxon>
        <taxon>Arctium</taxon>
    </lineage>
</organism>
<reference evidence="2" key="1">
    <citation type="journal article" date="2022" name="Mol. Ecol. Resour.">
        <title>The genomes of chicory, endive, great burdock and yacon provide insights into Asteraceae palaeo-polyploidization history and plant inulin production.</title>
        <authorList>
            <person name="Fan W."/>
            <person name="Wang S."/>
            <person name="Wang H."/>
            <person name="Wang A."/>
            <person name="Jiang F."/>
            <person name="Liu H."/>
            <person name="Zhao H."/>
            <person name="Xu D."/>
            <person name="Zhang Y."/>
        </authorList>
    </citation>
    <scope>NUCLEOTIDE SEQUENCE [LARGE SCALE GENOMIC DNA]</scope>
    <source>
        <strain evidence="2">cv. Niubang</strain>
    </source>
</reference>
<reference evidence="1 2" key="2">
    <citation type="journal article" date="2022" name="Mol. Ecol. Resour.">
        <title>The genomes of chicory, endive, great burdock and yacon provide insights into Asteraceae paleo-polyploidization history and plant inulin production.</title>
        <authorList>
            <person name="Fan W."/>
            <person name="Wang S."/>
            <person name="Wang H."/>
            <person name="Wang A."/>
            <person name="Jiang F."/>
            <person name="Liu H."/>
            <person name="Zhao H."/>
            <person name="Xu D."/>
            <person name="Zhang Y."/>
        </authorList>
    </citation>
    <scope>NUCLEOTIDE SEQUENCE [LARGE SCALE GENOMIC DNA]</scope>
    <source>
        <strain evidence="2">cv. Niubang</strain>
    </source>
</reference>
<proteinExistence type="predicted"/>
<accession>A0ACB8ZKJ1</accession>
<dbReference type="Proteomes" id="UP001055879">
    <property type="component" value="Linkage Group LG10"/>
</dbReference>
<name>A0ACB8ZKJ1_ARCLA</name>
<dbReference type="EMBL" id="CM042056">
    <property type="protein sequence ID" value="KAI3698195.1"/>
    <property type="molecule type" value="Genomic_DNA"/>
</dbReference>
<gene>
    <name evidence="1" type="ORF">L6452_31307</name>
</gene>
<protein>
    <submittedName>
        <fullName evidence="1">Uncharacterized protein</fullName>
    </submittedName>
</protein>
<comment type="caution">
    <text evidence="1">The sequence shown here is derived from an EMBL/GenBank/DDBJ whole genome shotgun (WGS) entry which is preliminary data.</text>
</comment>